<keyword evidence="2" id="KW-1185">Reference proteome</keyword>
<dbReference type="EMBL" id="CAJPEX010002274">
    <property type="protein sequence ID" value="CAG0920771.1"/>
    <property type="molecule type" value="Genomic_DNA"/>
</dbReference>
<gene>
    <name evidence="1" type="ORF">NMOB1V02_LOCUS8277</name>
</gene>
<proteinExistence type="predicted"/>
<name>A0A7R9GGT8_9CRUS</name>
<accession>A0A7R9GGT8</accession>
<organism evidence="1">
    <name type="scientific">Notodromas monacha</name>
    <dbReference type="NCBI Taxonomy" id="399045"/>
    <lineage>
        <taxon>Eukaryota</taxon>
        <taxon>Metazoa</taxon>
        <taxon>Ecdysozoa</taxon>
        <taxon>Arthropoda</taxon>
        <taxon>Crustacea</taxon>
        <taxon>Oligostraca</taxon>
        <taxon>Ostracoda</taxon>
        <taxon>Podocopa</taxon>
        <taxon>Podocopida</taxon>
        <taxon>Cypridocopina</taxon>
        <taxon>Cypridoidea</taxon>
        <taxon>Cyprididae</taxon>
        <taxon>Notodromas</taxon>
    </lineage>
</organism>
<protein>
    <submittedName>
        <fullName evidence="1">Uncharacterized protein</fullName>
    </submittedName>
</protein>
<dbReference type="EMBL" id="OA884311">
    <property type="protein sequence ID" value="CAD7280619.1"/>
    <property type="molecule type" value="Genomic_DNA"/>
</dbReference>
<evidence type="ECO:0000313" key="2">
    <source>
        <dbReference type="Proteomes" id="UP000678499"/>
    </source>
</evidence>
<evidence type="ECO:0000313" key="1">
    <source>
        <dbReference type="EMBL" id="CAD7280619.1"/>
    </source>
</evidence>
<dbReference type="Proteomes" id="UP000678499">
    <property type="component" value="Unassembled WGS sequence"/>
</dbReference>
<reference evidence="1" key="1">
    <citation type="submission" date="2020-11" db="EMBL/GenBank/DDBJ databases">
        <authorList>
            <person name="Tran Van P."/>
        </authorList>
    </citation>
    <scope>NUCLEOTIDE SEQUENCE</scope>
</reference>
<dbReference type="AlphaFoldDB" id="A0A7R9GGT8"/>
<sequence length="63" mass="7096">MKFQILPDGHAIKYFEEILTLSSSNDKSIDGSNKEPFVCLRSVLPSRHFSSEKADYRGPPVVL</sequence>